<evidence type="ECO:0000256" key="1">
    <source>
        <dbReference type="SAM" id="SignalP"/>
    </source>
</evidence>
<proteinExistence type="predicted"/>
<dbReference type="RefSeq" id="WP_109681183.1">
    <property type="nucleotide sequence ID" value="NZ_QGGP01000001.1"/>
</dbReference>
<organism evidence="2 3">
    <name type="scientific">Xanthomarina spongicola</name>
    <dbReference type="NCBI Taxonomy" id="570520"/>
    <lineage>
        <taxon>Bacteria</taxon>
        <taxon>Pseudomonadati</taxon>
        <taxon>Bacteroidota</taxon>
        <taxon>Flavobacteriia</taxon>
        <taxon>Flavobacteriales</taxon>
        <taxon>Flavobacteriaceae</taxon>
        <taxon>Xanthomarina</taxon>
    </lineage>
</organism>
<comment type="caution">
    <text evidence="2">The sequence shown here is derived from an EMBL/GenBank/DDBJ whole genome shotgun (WGS) entry which is preliminary data.</text>
</comment>
<dbReference type="Proteomes" id="UP000245430">
    <property type="component" value="Unassembled WGS sequence"/>
</dbReference>
<feature type="signal peptide" evidence="1">
    <location>
        <begin position="1"/>
        <end position="18"/>
    </location>
</feature>
<evidence type="ECO:0000313" key="2">
    <source>
        <dbReference type="EMBL" id="PWK20940.1"/>
    </source>
</evidence>
<dbReference type="EMBL" id="QGGP01000001">
    <property type="protein sequence ID" value="PWK20940.1"/>
    <property type="molecule type" value="Genomic_DNA"/>
</dbReference>
<protein>
    <submittedName>
        <fullName evidence="2">Uncharacterized protein</fullName>
    </submittedName>
</protein>
<evidence type="ECO:0000313" key="3">
    <source>
        <dbReference type="Proteomes" id="UP000245430"/>
    </source>
</evidence>
<name>A0A316EDC7_9FLAO</name>
<dbReference type="OrthoDB" id="1429433at2"/>
<feature type="chain" id="PRO_5016402985" evidence="1">
    <location>
        <begin position="19"/>
        <end position="191"/>
    </location>
</feature>
<gene>
    <name evidence="2" type="ORF">LX78_00647</name>
</gene>
<reference evidence="2 3" key="1">
    <citation type="submission" date="2018-05" db="EMBL/GenBank/DDBJ databases">
        <title>Genomic Encyclopedia of Archaeal and Bacterial Type Strains, Phase II (KMG-II): from individual species to whole genera.</title>
        <authorList>
            <person name="Goeker M."/>
        </authorList>
    </citation>
    <scope>NUCLEOTIDE SEQUENCE [LARGE SCALE GENOMIC DNA]</scope>
    <source>
        <strain evidence="2 3">DSM 22637</strain>
    </source>
</reference>
<sequence length="191" mass="22825">MKNVFLIFLVSSLFSVQAQELQIHEIKLTDTILKNTISDYIKETKQNFPEFNSVGYIKVSIKSVNKPYLGKNLKRVYKIEDAGIEVLDKSEDWWYPNYYTHIDTKLVIIYNKTINDVFDIKYSKKSKRKFRRILEDYLPPKKKFKFRDFEGNGKTITEIFRHPTYLGSESYGIILEVYWKTHEIRKATHYD</sequence>
<keyword evidence="1" id="KW-0732">Signal</keyword>
<keyword evidence="3" id="KW-1185">Reference proteome</keyword>
<dbReference type="AlphaFoldDB" id="A0A316EDC7"/>
<accession>A0A316EDC7</accession>